<evidence type="ECO:0000256" key="4">
    <source>
        <dbReference type="SAM" id="MobiDB-lite"/>
    </source>
</evidence>
<keyword evidence="3" id="KW-0862">Zinc</keyword>
<feature type="region of interest" description="Disordered" evidence="4">
    <location>
        <begin position="1"/>
        <end position="64"/>
    </location>
</feature>
<dbReference type="GO" id="GO:0008270">
    <property type="term" value="F:zinc ion binding"/>
    <property type="evidence" value="ECO:0007669"/>
    <property type="project" value="UniProtKB-KW"/>
</dbReference>
<keyword evidence="2" id="KW-0863">Zinc-finger</keyword>
<evidence type="ECO:0000256" key="5">
    <source>
        <dbReference type="SAM" id="Phobius"/>
    </source>
</evidence>
<evidence type="ECO:0000256" key="2">
    <source>
        <dbReference type="ARBA" id="ARBA00022771"/>
    </source>
</evidence>
<organism evidence="7 8">
    <name type="scientific">Cuscuta europaea</name>
    <name type="common">European dodder</name>
    <dbReference type="NCBI Taxonomy" id="41803"/>
    <lineage>
        <taxon>Eukaryota</taxon>
        <taxon>Viridiplantae</taxon>
        <taxon>Streptophyta</taxon>
        <taxon>Embryophyta</taxon>
        <taxon>Tracheophyta</taxon>
        <taxon>Spermatophyta</taxon>
        <taxon>Magnoliopsida</taxon>
        <taxon>eudicotyledons</taxon>
        <taxon>Gunneridae</taxon>
        <taxon>Pentapetalae</taxon>
        <taxon>asterids</taxon>
        <taxon>lamiids</taxon>
        <taxon>Solanales</taxon>
        <taxon>Convolvulaceae</taxon>
        <taxon>Cuscuteae</taxon>
        <taxon>Cuscuta</taxon>
        <taxon>Cuscuta subgen. Cuscuta</taxon>
    </lineage>
</organism>
<reference evidence="7" key="1">
    <citation type="submission" date="2022-07" db="EMBL/GenBank/DDBJ databases">
        <authorList>
            <person name="Macas J."/>
            <person name="Novak P."/>
            <person name="Neumann P."/>
        </authorList>
    </citation>
    <scope>NUCLEOTIDE SEQUENCE</scope>
</reference>
<name>A0A9P1E273_CUSEU</name>
<evidence type="ECO:0000313" key="8">
    <source>
        <dbReference type="Proteomes" id="UP001152484"/>
    </source>
</evidence>
<evidence type="ECO:0000259" key="6">
    <source>
        <dbReference type="PROSITE" id="PS51292"/>
    </source>
</evidence>
<dbReference type="CDD" id="cd16495">
    <property type="entry name" value="RING_CH-C4HC3_MARCH"/>
    <property type="match status" value="1"/>
</dbReference>
<feature type="compositionally biased region" description="Polar residues" evidence="4">
    <location>
        <begin position="40"/>
        <end position="49"/>
    </location>
</feature>
<dbReference type="Gene3D" id="3.30.40.10">
    <property type="entry name" value="Zinc/RING finger domain, C3HC4 (zinc finger)"/>
    <property type="match status" value="1"/>
</dbReference>
<dbReference type="OrthoDB" id="1912066at2759"/>
<gene>
    <name evidence="7" type="ORF">CEURO_LOCUS4707</name>
</gene>
<feature type="transmembrane region" description="Helical" evidence="5">
    <location>
        <begin position="233"/>
        <end position="251"/>
    </location>
</feature>
<evidence type="ECO:0000256" key="1">
    <source>
        <dbReference type="ARBA" id="ARBA00022723"/>
    </source>
</evidence>
<keyword evidence="5" id="KW-1133">Transmembrane helix</keyword>
<proteinExistence type="predicted"/>
<dbReference type="EMBL" id="CAMAPE010000008">
    <property type="protein sequence ID" value="CAH9073220.1"/>
    <property type="molecule type" value="Genomic_DNA"/>
</dbReference>
<dbReference type="InterPro" id="IPR013083">
    <property type="entry name" value="Znf_RING/FYVE/PHD"/>
</dbReference>
<dbReference type="PANTHER" id="PTHR46214">
    <property type="entry name" value="ZINC FINGER, RING-CH-TYPE"/>
    <property type="match status" value="1"/>
</dbReference>
<keyword evidence="5" id="KW-0472">Membrane</keyword>
<protein>
    <recommendedName>
        <fullName evidence="6">RING-CH-type domain-containing protein</fullName>
    </recommendedName>
</protein>
<comment type="caution">
    <text evidence="7">The sequence shown here is derived from an EMBL/GenBank/DDBJ whole genome shotgun (WGS) entry which is preliminary data.</text>
</comment>
<evidence type="ECO:0000256" key="3">
    <source>
        <dbReference type="ARBA" id="ARBA00022833"/>
    </source>
</evidence>
<keyword evidence="8" id="KW-1185">Reference proteome</keyword>
<dbReference type="InterPro" id="IPR011016">
    <property type="entry name" value="Znf_RING-CH"/>
</dbReference>
<dbReference type="PROSITE" id="PS51292">
    <property type="entry name" value="ZF_RING_CH"/>
    <property type="match status" value="1"/>
</dbReference>
<dbReference type="SUPFAM" id="SSF57850">
    <property type="entry name" value="RING/U-box"/>
    <property type="match status" value="1"/>
</dbReference>
<evidence type="ECO:0000313" key="7">
    <source>
        <dbReference type="EMBL" id="CAH9073220.1"/>
    </source>
</evidence>
<dbReference type="PANTHER" id="PTHR46214:SF18">
    <property type="entry name" value="RING-CH-TYPE DOMAIN-CONTAINING PROTEIN"/>
    <property type="match status" value="1"/>
</dbReference>
<dbReference type="Pfam" id="PF12906">
    <property type="entry name" value="RINGv"/>
    <property type="match status" value="1"/>
</dbReference>
<feature type="compositionally biased region" description="Basic residues" evidence="4">
    <location>
        <begin position="24"/>
        <end position="37"/>
    </location>
</feature>
<keyword evidence="5" id="KW-0812">Transmembrane</keyword>
<dbReference type="Proteomes" id="UP001152484">
    <property type="component" value="Unassembled WGS sequence"/>
</dbReference>
<dbReference type="SMART" id="SM00744">
    <property type="entry name" value="RINGv"/>
    <property type="match status" value="1"/>
</dbReference>
<keyword evidence="1" id="KW-0479">Metal-binding</keyword>
<accession>A0A9P1E273</accession>
<feature type="domain" description="RING-CH-type" evidence="6">
    <location>
        <begin position="119"/>
        <end position="194"/>
    </location>
</feature>
<sequence length="257" mass="28695">MPGMEAVDADEEANGGEEAGNLNRQRRQRRRQRRRRPSLAASSETTTDGSFRFTDSDSDQSWASVVGGPYEECRFSAAERHRHSRRKFRSVPGLVSDEEIDLESGELELKARKEEEEEEEEEERRDCRICHLSLSRSGGIGGDGEPELSSGEAIELGCSCRGDLGTAHKQCAETWFKIRGNTICEICGETAVNIGREQAATEENEMSIAVPSTPAAAAVVPPETQRFWHGRRVMNFLLASMVFAFVISWLFHFNLLP</sequence>
<dbReference type="AlphaFoldDB" id="A0A9P1E273"/>